<dbReference type="EMBL" id="CAIIXF020000011">
    <property type="protein sequence ID" value="CAH1800258.1"/>
    <property type="molecule type" value="Genomic_DNA"/>
</dbReference>
<reference evidence="1" key="1">
    <citation type="submission" date="2022-03" db="EMBL/GenBank/DDBJ databases">
        <authorList>
            <person name="Martin C."/>
        </authorList>
    </citation>
    <scope>NUCLEOTIDE SEQUENCE</scope>
</reference>
<feature type="non-terminal residue" evidence="1">
    <location>
        <position position="120"/>
    </location>
</feature>
<dbReference type="AlphaFoldDB" id="A0A8J1T9R6"/>
<dbReference type="Proteomes" id="UP000749559">
    <property type="component" value="Unassembled WGS sequence"/>
</dbReference>
<accession>A0A8J1T9R6</accession>
<keyword evidence="2" id="KW-1185">Reference proteome</keyword>
<organism evidence="1 2">
    <name type="scientific">Owenia fusiformis</name>
    <name type="common">Polychaete worm</name>
    <dbReference type="NCBI Taxonomy" id="6347"/>
    <lineage>
        <taxon>Eukaryota</taxon>
        <taxon>Metazoa</taxon>
        <taxon>Spiralia</taxon>
        <taxon>Lophotrochozoa</taxon>
        <taxon>Annelida</taxon>
        <taxon>Polychaeta</taxon>
        <taxon>Sedentaria</taxon>
        <taxon>Canalipalpata</taxon>
        <taxon>Sabellida</taxon>
        <taxon>Oweniida</taxon>
        <taxon>Oweniidae</taxon>
        <taxon>Owenia</taxon>
    </lineage>
</organism>
<gene>
    <name evidence="1" type="ORF">OFUS_LOCUS24171</name>
</gene>
<proteinExistence type="predicted"/>
<name>A0A8J1T9R6_OWEFU</name>
<protein>
    <submittedName>
        <fullName evidence="1">Uncharacterized protein</fullName>
    </submittedName>
</protein>
<evidence type="ECO:0000313" key="1">
    <source>
        <dbReference type="EMBL" id="CAH1800258.1"/>
    </source>
</evidence>
<comment type="caution">
    <text evidence="1">The sequence shown here is derived from an EMBL/GenBank/DDBJ whole genome shotgun (WGS) entry which is preliminary data.</text>
</comment>
<sequence length="120" mass="13598">VVRAVLLINIQKLKGRLRRTTLLIEITVALIRTQRKRKSTENSKANKMLKFLVVSSMVIVFVVLSMDETSALPISDTHVHNRVKRMKASPDIELACKKCRENPNLDICPLITAMCKDDDP</sequence>
<evidence type="ECO:0000313" key="2">
    <source>
        <dbReference type="Proteomes" id="UP000749559"/>
    </source>
</evidence>